<protein>
    <submittedName>
        <fullName evidence="1">Uncharacterized protein</fullName>
    </submittedName>
</protein>
<keyword evidence="2" id="KW-1185">Reference proteome</keyword>
<comment type="caution">
    <text evidence="1">The sequence shown here is derived from an EMBL/GenBank/DDBJ whole genome shotgun (WGS) entry which is preliminary data.</text>
</comment>
<dbReference type="SUPFAM" id="SSF54928">
    <property type="entry name" value="RNA-binding domain, RBD"/>
    <property type="match status" value="1"/>
</dbReference>
<dbReference type="SUPFAM" id="SSF54791">
    <property type="entry name" value="Eukaryotic type KH-domain (KH-domain type I)"/>
    <property type="match status" value="1"/>
</dbReference>
<dbReference type="AlphaFoldDB" id="X6NHB2"/>
<organism evidence="1 2">
    <name type="scientific">Reticulomyxa filosa</name>
    <dbReference type="NCBI Taxonomy" id="46433"/>
    <lineage>
        <taxon>Eukaryota</taxon>
        <taxon>Sar</taxon>
        <taxon>Rhizaria</taxon>
        <taxon>Retaria</taxon>
        <taxon>Foraminifera</taxon>
        <taxon>Monothalamids</taxon>
        <taxon>Reticulomyxidae</taxon>
        <taxon>Reticulomyxa</taxon>
    </lineage>
</organism>
<reference evidence="1 2" key="1">
    <citation type="journal article" date="2013" name="Curr. Biol.">
        <title>The Genome of the Foraminiferan Reticulomyxa filosa.</title>
        <authorList>
            <person name="Glockner G."/>
            <person name="Hulsmann N."/>
            <person name="Schleicher M."/>
            <person name="Noegel A.A."/>
            <person name="Eichinger L."/>
            <person name="Gallinger C."/>
            <person name="Pawlowski J."/>
            <person name="Sierra R."/>
            <person name="Euteneuer U."/>
            <person name="Pillet L."/>
            <person name="Moustafa A."/>
            <person name="Platzer M."/>
            <person name="Groth M."/>
            <person name="Szafranski K."/>
            <person name="Schliwa M."/>
        </authorList>
    </citation>
    <scope>NUCLEOTIDE SEQUENCE [LARGE SCALE GENOMIC DNA]</scope>
</reference>
<proteinExistence type="predicted"/>
<dbReference type="GO" id="GO:0003723">
    <property type="term" value="F:RNA binding"/>
    <property type="evidence" value="ECO:0007669"/>
    <property type="project" value="InterPro"/>
</dbReference>
<evidence type="ECO:0000313" key="1">
    <source>
        <dbReference type="EMBL" id="ETO25129.1"/>
    </source>
</evidence>
<dbReference type="Proteomes" id="UP000023152">
    <property type="component" value="Unassembled WGS sequence"/>
</dbReference>
<dbReference type="InterPro" id="IPR036612">
    <property type="entry name" value="KH_dom_type_1_sf"/>
</dbReference>
<dbReference type="EMBL" id="ASPP01008734">
    <property type="protein sequence ID" value="ETO25129.1"/>
    <property type="molecule type" value="Genomic_DNA"/>
</dbReference>
<sequence length="479" mass="56150">MLFGCDIVLTGTEVQRLKAKSLLGPPLRVPWSFDQNGNLKGRNGKRIQELEKITHTKIDIIQHLEGQNSELLIRGLPSLQHFALDLCRETTQVFHLCNWGGNCGFRKKLDRPTRSHIDWDKKRKRPGQKPDQSHVYLKTKKKINDTVLLFYFHFLPTQRVLRELKEDLKLLPKIVCRRIPMNLSDADAREYVIEKLKSCGQITHINIVTPPEEFKKKKDRLAYVMFADIYAKMKAIKSVENVVDVNFKLWHDAPECTGFIAKIPSHILQGPLENYLRYVLPNAKKIYWDYWSTIGMYKAYIRFPTRQDLDKAIRQQLMFEDTPLVLFPASKWKKEALSYEKSLKLYSLQFPQYLQYLCDIVKIDLSKPDSKRLTLENLPKKYEAICGVRWLDELFVEKIYEMYAQNQLDTDVIQLNEKEIEIALRKYSSIENTNNPAPRTNGKYVTLFQLQTDNTQSIFYHVTDQNSNGPDLEQQQMLE</sequence>
<name>X6NHB2_RETFI</name>
<accession>X6NHB2</accession>
<evidence type="ECO:0000313" key="2">
    <source>
        <dbReference type="Proteomes" id="UP000023152"/>
    </source>
</evidence>
<dbReference type="InterPro" id="IPR035979">
    <property type="entry name" value="RBD_domain_sf"/>
</dbReference>
<gene>
    <name evidence="1" type="ORF">RFI_12016</name>
</gene>